<dbReference type="HOGENOM" id="CLU_865248_0_0_3"/>
<gene>
    <name evidence="2" type="ORF">LYNGBM3L_21770</name>
</gene>
<feature type="region of interest" description="Disordered" evidence="1">
    <location>
        <begin position="124"/>
        <end position="144"/>
    </location>
</feature>
<evidence type="ECO:0000313" key="3">
    <source>
        <dbReference type="Proteomes" id="UP000003959"/>
    </source>
</evidence>
<evidence type="ECO:0000256" key="1">
    <source>
        <dbReference type="SAM" id="MobiDB-lite"/>
    </source>
</evidence>
<dbReference type="Proteomes" id="UP000003959">
    <property type="component" value="Unassembled WGS sequence"/>
</dbReference>
<evidence type="ECO:0000313" key="2">
    <source>
        <dbReference type="EMBL" id="EGJ34255.1"/>
    </source>
</evidence>
<reference evidence="3" key="1">
    <citation type="journal article" date="2011" name="Proc. Natl. Acad. Sci. U.S.A.">
        <title>Genomic insights into the physiology and ecology of the marine filamentous cyanobacterium Lyngbya majuscula.</title>
        <authorList>
            <person name="Jones A.C."/>
            <person name="Monroe E.A."/>
            <person name="Podell S."/>
            <person name="Hess W.R."/>
            <person name="Klages S."/>
            <person name="Esquenazi E."/>
            <person name="Niessen S."/>
            <person name="Hoover H."/>
            <person name="Rothmann M."/>
            <person name="Lasken R.S."/>
            <person name="Yates J.R.III."/>
            <person name="Reinhardt R."/>
            <person name="Kube M."/>
            <person name="Burkart M.D."/>
            <person name="Allen E.E."/>
            <person name="Dorrestein P.C."/>
            <person name="Gerwick W.H."/>
            <person name="Gerwick L."/>
        </authorList>
    </citation>
    <scope>NUCLEOTIDE SEQUENCE [LARGE SCALE GENOMIC DNA]</scope>
    <source>
        <strain evidence="3">3L</strain>
    </source>
</reference>
<name>F4XNJ6_9CYAN</name>
<accession>F4XNJ6</accession>
<organism evidence="2 3">
    <name type="scientific">Moorena producens 3L</name>
    <dbReference type="NCBI Taxonomy" id="489825"/>
    <lineage>
        <taxon>Bacteria</taxon>
        <taxon>Bacillati</taxon>
        <taxon>Cyanobacteriota</taxon>
        <taxon>Cyanophyceae</taxon>
        <taxon>Coleofasciculales</taxon>
        <taxon>Coleofasciculaceae</taxon>
        <taxon>Moorena</taxon>
    </lineage>
</organism>
<dbReference type="RefSeq" id="WP_008181471.1">
    <property type="nucleotide sequence ID" value="NZ_GL890840.1"/>
</dbReference>
<dbReference type="EMBL" id="GL890840">
    <property type="protein sequence ID" value="EGJ34255.1"/>
    <property type="molecule type" value="Genomic_DNA"/>
</dbReference>
<dbReference type="AlphaFoldDB" id="F4XNJ6"/>
<keyword evidence="3" id="KW-1185">Reference proteome</keyword>
<proteinExistence type="predicted"/>
<sequence>MADYQQWEESLVAPIIRQAQQKLMSPRKFHALCQQVIKSTGQKKLYFYPPPSELLDVTNGITIKELRQFFDKLANYVSSTSSEGHRVTLYLKRVRLRLGRVNKRFILVKKTRVCQHSPKSVVERCDPGRVSRPRESAPREVKPSREKLEVNPKGLYSKAMLYQDLPCQDLPTQPAPIHPEMLSTGGMKVEVEIAGAGMVGRVARLRINGKDLAFKAFFDPDFVWQHGPWAEIPIGIRLKYAQVTKNCAEFLFASQDWMVSEWIYPDTNPQFRNNGITYEQFAAQEGLTQLNSLNIYNYNPYNIRLDPGGIQKEYWGRRWHDFFRGIVFYLRKVQREGLKSLTPYLSKRMITYLFRRLIVLISPWKSDSIAGMEKR</sequence>
<dbReference type="eggNOG" id="ENOG50309GM">
    <property type="taxonomic scope" value="Bacteria"/>
</dbReference>
<protein>
    <submittedName>
        <fullName evidence="2">Uncharacterized protein</fullName>
    </submittedName>
</protein>